<proteinExistence type="predicted"/>
<keyword evidence="2" id="KW-1185">Reference proteome</keyword>
<reference evidence="1" key="1">
    <citation type="submission" date="2022-11" db="EMBL/GenBank/DDBJ databases">
        <title>Chromosome-level genome of Pogonophryne albipinna.</title>
        <authorList>
            <person name="Jo E."/>
        </authorList>
    </citation>
    <scope>NUCLEOTIDE SEQUENCE</scope>
    <source>
        <strain evidence="1">SGF0006</strain>
        <tissue evidence="1">Muscle</tissue>
    </source>
</reference>
<gene>
    <name evidence="1" type="ORF">JOQ06_000173</name>
</gene>
<dbReference type="PANTHER" id="PTHR47510:SF3">
    <property type="entry name" value="ENDO_EXONUCLEASE_PHOSPHATASE DOMAIN-CONTAINING PROTEIN"/>
    <property type="match status" value="1"/>
</dbReference>
<dbReference type="AlphaFoldDB" id="A0AAD6A9X0"/>
<dbReference type="Proteomes" id="UP001219934">
    <property type="component" value="Unassembled WGS sequence"/>
</dbReference>
<protein>
    <submittedName>
        <fullName evidence="1">Uncharacterized protein</fullName>
    </submittedName>
</protein>
<dbReference type="PANTHER" id="PTHR47510">
    <property type="entry name" value="REVERSE TRANSCRIPTASE DOMAIN-CONTAINING PROTEIN"/>
    <property type="match status" value="1"/>
</dbReference>
<evidence type="ECO:0000313" key="1">
    <source>
        <dbReference type="EMBL" id="KAJ4920918.1"/>
    </source>
</evidence>
<name>A0AAD6A9X0_9TELE</name>
<sequence length="170" mass="20183">MDRLKRKYILPGSDKTEIPPRTKRWKKRQPVLTRTVKKWSEESEEALKDCFDTAWDVFTDSHGEDINGLTDCITDYMNFCEEHIVPTRTVQCFPNNKPWITPDIKALLKDKKRAFRSGNREELKTVQRELRFNKIPFIHRSEERTYIDLNTEASEVFPSQKHPEILTPPY</sequence>
<dbReference type="EMBL" id="JAPTMU010000159">
    <property type="protein sequence ID" value="KAJ4920918.1"/>
    <property type="molecule type" value="Genomic_DNA"/>
</dbReference>
<organism evidence="1 2">
    <name type="scientific">Pogonophryne albipinna</name>
    <dbReference type="NCBI Taxonomy" id="1090488"/>
    <lineage>
        <taxon>Eukaryota</taxon>
        <taxon>Metazoa</taxon>
        <taxon>Chordata</taxon>
        <taxon>Craniata</taxon>
        <taxon>Vertebrata</taxon>
        <taxon>Euteleostomi</taxon>
        <taxon>Actinopterygii</taxon>
        <taxon>Neopterygii</taxon>
        <taxon>Teleostei</taxon>
        <taxon>Neoteleostei</taxon>
        <taxon>Acanthomorphata</taxon>
        <taxon>Eupercaria</taxon>
        <taxon>Perciformes</taxon>
        <taxon>Notothenioidei</taxon>
        <taxon>Pogonophryne</taxon>
    </lineage>
</organism>
<comment type="caution">
    <text evidence="1">The sequence shown here is derived from an EMBL/GenBank/DDBJ whole genome shotgun (WGS) entry which is preliminary data.</text>
</comment>
<evidence type="ECO:0000313" key="2">
    <source>
        <dbReference type="Proteomes" id="UP001219934"/>
    </source>
</evidence>
<accession>A0AAD6A9X0</accession>